<evidence type="ECO:0000256" key="2">
    <source>
        <dbReference type="ARBA" id="ARBA00022679"/>
    </source>
</evidence>
<name>A0A150WEB6_BDEBC</name>
<dbReference type="Gene3D" id="3.40.50.150">
    <property type="entry name" value="Vaccinia Virus protein VP39"/>
    <property type="match status" value="1"/>
</dbReference>
<evidence type="ECO:0000259" key="4">
    <source>
        <dbReference type="PROSITE" id="PS51165"/>
    </source>
</evidence>
<feature type="domain" description="THUMP" evidence="4">
    <location>
        <begin position="43"/>
        <end position="154"/>
    </location>
</feature>
<dbReference type="PANTHER" id="PTHR47313">
    <property type="entry name" value="RIBOSOMAL RNA LARGE SUBUNIT METHYLTRANSFERASE K/L"/>
    <property type="match status" value="1"/>
</dbReference>
<evidence type="ECO:0000313" key="5">
    <source>
        <dbReference type="EMBL" id="KYG61447.1"/>
    </source>
</evidence>
<dbReference type="InterPro" id="IPR002052">
    <property type="entry name" value="DNA_methylase_N6_adenine_CS"/>
</dbReference>
<dbReference type="SMART" id="SM00981">
    <property type="entry name" value="THUMP"/>
    <property type="match status" value="1"/>
</dbReference>
<keyword evidence="3" id="KW-0694">RNA-binding</keyword>
<dbReference type="Gene3D" id="3.30.2130.30">
    <property type="match status" value="1"/>
</dbReference>
<dbReference type="InterPro" id="IPR000241">
    <property type="entry name" value="RlmKL-like_Mtase"/>
</dbReference>
<dbReference type="PANTHER" id="PTHR47313:SF1">
    <property type="entry name" value="RIBOSOMAL RNA LARGE SUBUNIT METHYLTRANSFERASE K_L"/>
    <property type="match status" value="1"/>
</dbReference>
<evidence type="ECO:0000256" key="3">
    <source>
        <dbReference type="PROSITE-ProRule" id="PRU00529"/>
    </source>
</evidence>
<dbReference type="Pfam" id="PF01170">
    <property type="entry name" value="UPF0020"/>
    <property type="match status" value="1"/>
</dbReference>
<dbReference type="OrthoDB" id="5288439at2"/>
<dbReference type="EMBL" id="LUKE01000006">
    <property type="protein sequence ID" value="KYG61447.1"/>
    <property type="molecule type" value="Genomic_DNA"/>
</dbReference>
<dbReference type="InterPro" id="IPR054170">
    <property type="entry name" value="RlmL_1st"/>
</dbReference>
<dbReference type="InterPro" id="IPR029063">
    <property type="entry name" value="SAM-dependent_MTases_sf"/>
</dbReference>
<dbReference type="SUPFAM" id="SSF53335">
    <property type="entry name" value="S-adenosyl-L-methionine-dependent methyltransferases"/>
    <property type="match status" value="1"/>
</dbReference>
<protein>
    <submittedName>
        <fullName evidence="5">N6-adenine-specific DNA methylase</fullName>
    </submittedName>
</protein>
<evidence type="ECO:0000256" key="1">
    <source>
        <dbReference type="ARBA" id="ARBA00022603"/>
    </source>
</evidence>
<comment type="caution">
    <text evidence="5">The sequence shown here is derived from an EMBL/GenBank/DDBJ whole genome shotgun (WGS) entry which is preliminary data.</text>
</comment>
<dbReference type="AlphaFoldDB" id="A0A150WEB6"/>
<dbReference type="RefSeq" id="WP_061836529.1">
    <property type="nucleotide sequence ID" value="NZ_LUKE01000006.1"/>
</dbReference>
<proteinExistence type="predicted"/>
<dbReference type="Proteomes" id="UP000075320">
    <property type="component" value="Unassembled WGS sequence"/>
</dbReference>
<dbReference type="PROSITE" id="PS51165">
    <property type="entry name" value="THUMP"/>
    <property type="match status" value="1"/>
</dbReference>
<reference evidence="5 6" key="1">
    <citation type="submission" date="2016-03" db="EMBL/GenBank/DDBJ databases">
        <authorList>
            <person name="Ploux O."/>
        </authorList>
    </citation>
    <scope>NUCLEOTIDE SEQUENCE [LARGE SCALE GENOMIC DNA]</scope>
    <source>
        <strain evidence="5 6">R0</strain>
    </source>
</reference>
<evidence type="ECO:0000313" key="6">
    <source>
        <dbReference type="Proteomes" id="UP000075320"/>
    </source>
</evidence>
<dbReference type="GO" id="GO:0003723">
    <property type="term" value="F:RNA binding"/>
    <property type="evidence" value="ECO:0007669"/>
    <property type="project" value="UniProtKB-UniRule"/>
</dbReference>
<dbReference type="GO" id="GO:0008990">
    <property type="term" value="F:rRNA (guanine-N2-)-methyltransferase activity"/>
    <property type="evidence" value="ECO:0007669"/>
    <property type="project" value="TreeGrafter"/>
</dbReference>
<dbReference type="Pfam" id="PF22020">
    <property type="entry name" value="RlmL_1st"/>
    <property type="match status" value="1"/>
</dbReference>
<dbReference type="GO" id="GO:0070043">
    <property type="term" value="F:rRNA (guanine-N7-)-methyltransferase activity"/>
    <property type="evidence" value="ECO:0007669"/>
    <property type="project" value="TreeGrafter"/>
</dbReference>
<accession>A0A150WEB6</accession>
<dbReference type="Pfam" id="PF02926">
    <property type="entry name" value="THUMP"/>
    <property type="match status" value="1"/>
</dbReference>
<dbReference type="InterPro" id="IPR004114">
    <property type="entry name" value="THUMP_dom"/>
</dbReference>
<dbReference type="CDD" id="cd11715">
    <property type="entry name" value="THUMP_AdoMetMT"/>
    <property type="match status" value="1"/>
</dbReference>
<organism evidence="5 6">
    <name type="scientific">Bdellovibrio bacteriovorus</name>
    <dbReference type="NCBI Taxonomy" id="959"/>
    <lineage>
        <taxon>Bacteria</taxon>
        <taxon>Pseudomonadati</taxon>
        <taxon>Bdellovibrionota</taxon>
        <taxon>Bdellovibrionia</taxon>
        <taxon>Bdellovibrionales</taxon>
        <taxon>Pseudobdellovibrionaceae</taxon>
        <taxon>Bdellovibrio</taxon>
    </lineage>
</organism>
<dbReference type="PROSITE" id="PS00092">
    <property type="entry name" value="N6_MTASE"/>
    <property type="match status" value="1"/>
</dbReference>
<keyword evidence="2" id="KW-0808">Transferase</keyword>
<sequence length="374" mass="42705">MPEFFASTARGLVEPLEQELKDLGLKVTDKYIGGVFFEGPWEDCYKANLHSRLASRILKPILDFTAYQPEELYNQILRHDFTKYIKPTQTISIDASVSESMMRDQRFVAMKVKDAIVDQFRDKYGVRPDVDNENASLRINVRVIKNQFNVAIDTSGESLFKRGYRTETGEAPLKENLAAGLLKVTEWDGNSPLVDFMCGSGTFLIEAAMMAMNIAPGINRKRFGFQNWLNFDKATWENVVQMAMDSEKTELPFKFYGFDIDSKVIRTAKENARNAGVDGVIEFKKESVATVEPPVEKGMIVVNPPYGARIGDEDNLRDVYRDLSFTLKHRFKGWDAWILSGNKDLIADLKLKSTKKHFVFNGNIECRFLKYSMF</sequence>
<keyword evidence="1 5" id="KW-0489">Methyltransferase</keyword>
<gene>
    <name evidence="5" type="ORF">AZI86_17190</name>
</gene>
<keyword evidence="6" id="KW-1185">Reference proteome</keyword>